<reference evidence="1 2" key="1">
    <citation type="submission" date="2017-07" db="EMBL/GenBank/DDBJ databases">
        <title>Recovery of genomes from metagenomes via a dereplication, aggregation, and scoring strategy.</title>
        <authorList>
            <person name="Sieber C.M."/>
            <person name="Probst A.J."/>
            <person name="Sharrar A."/>
            <person name="Thomas B.C."/>
            <person name="Hess M."/>
            <person name="Tringe S.G."/>
            <person name="Banfield J.F."/>
        </authorList>
    </citation>
    <scope>NUCLEOTIDE SEQUENCE [LARGE SCALE GENOMIC DNA]</scope>
    <source>
        <strain evidence="1">JGI_Cruoil_03_44_89</strain>
    </source>
</reference>
<sequence length="401" mass="43307">MMHFLILFQILGMWANGANYLVLSGTSTVFSRGVDAILYNPANLSLNRGFSLRIISPSAGGFNRSFSLSKYNYYSGGVFLDDADKSDIMNSIPNTGFALLANAGVAGIELSVGGFGFSFRALGLGKGTIPKILFDLMLWGNELDRTYQFENMDGMAVAFLSFTSSYGKMFGLGGRNLSLGAGVRYLYGLYTAYVSEATLHLLTSRYALNGDGFLKYRTADGGGGFALDLGLYAGVSEMSSIAISLSNINTGLRWTSNTQEGWLSVEIDSLNLENTEDAVTSEDSSLYDRGAFKTPLPAYLMIAFEHDRGNLQYGVGYEQVLNKTPLSSRKPQFSLAVKYDLKAWFAPMAGFAIGGEEGFFMGIGSHSKIKGVGLNIGLQNVGAPFYGMRGLKLGIDIGYNI</sequence>
<accession>A0A235BY93</accession>
<dbReference type="Proteomes" id="UP000215215">
    <property type="component" value="Unassembled WGS sequence"/>
</dbReference>
<organism evidence="1 2">
    <name type="scientific">candidate division WOR-3 bacterium JGI_Cruoil_03_44_89</name>
    <dbReference type="NCBI Taxonomy" id="1973748"/>
    <lineage>
        <taxon>Bacteria</taxon>
        <taxon>Bacteria division WOR-3</taxon>
    </lineage>
</organism>
<protein>
    <recommendedName>
        <fullName evidence="3">DUF5723 domain-containing protein</fullName>
    </recommendedName>
</protein>
<comment type="caution">
    <text evidence="1">The sequence shown here is derived from an EMBL/GenBank/DDBJ whole genome shotgun (WGS) entry which is preliminary data.</text>
</comment>
<evidence type="ECO:0008006" key="3">
    <source>
        <dbReference type="Google" id="ProtNLM"/>
    </source>
</evidence>
<evidence type="ECO:0000313" key="1">
    <source>
        <dbReference type="EMBL" id="OYD17194.1"/>
    </source>
</evidence>
<gene>
    <name evidence="1" type="ORF">CH333_01660</name>
</gene>
<dbReference type="AlphaFoldDB" id="A0A235BY93"/>
<evidence type="ECO:0000313" key="2">
    <source>
        <dbReference type="Proteomes" id="UP000215215"/>
    </source>
</evidence>
<dbReference type="EMBL" id="NOZQ01000029">
    <property type="protein sequence ID" value="OYD17194.1"/>
    <property type="molecule type" value="Genomic_DNA"/>
</dbReference>
<proteinExistence type="predicted"/>
<name>A0A235BY93_UNCW3</name>